<protein>
    <submittedName>
        <fullName evidence="15">TonB-dependent receptor</fullName>
    </submittedName>
</protein>
<evidence type="ECO:0000256" key="3">
    <source>
        <dbReference type="ARBA" id="ARBA00022452"/>
    </source>
</evidence>
<dbReference type="InterPro" id="IPR037066">
    <property type="entry name" value="Plug_dom_sf"/>
</dbReference>
<dbReference type="AlphaFoldDB" id="A0A6B9ZK70"/>
<name>A0A6B9ZK70_9BACT</name>
<evidence type="ECO:0000256" key="4">
    <source>
        <dbReference type="ARBA" id="ARBA00022692"/>
    </source>
</evidence>
<organism evidence="15 16">
    <name type="scientific">Chitinophaga agri</name>
    <dbReference type="NCBI Taxonomy" id="2703787"/>
    <lineage>
        <taxon>Bacteria</taxon>
        <taxon>Pseudomonadati</taxon>
        <taxon>Bacteroidota</taxon>
        <taxon>Chitinophagia</taxon>
        <taxon>Chitinophagales</taxon>
        <taxon>Chitinophagaceae</taxon>
        <taxon>Chitinophaga</taxon>
    </lineage>
</organism>
<feature type="chain" id="PRO_5025652856" evidence="12">
    <location>
        <begin position="32"/>
        <end position="1135"/>
    </location>
</feature>
<keyword evidence="4 10" id="KW-0812">Transmembrane</keyword>
<evidence type="ECO:0000256" key="6">
    <source>
        <dbReference type="ARBA" id="ARBA00023077"/>
    </source>
</evidence>
<feature type="domain" description="TonB-dependent receptor plug" evidence="14">
    <location>
        <begin position="231"/>
        <end position="334"/>
    </location>
</feature>
<dbReference type="Gene3D" id="3.55.50.30">
    <property type="match status" value="1"/>
</dbReference>
<dbReference type="InterPro" id="IPR012910">
    <property type="entry name" value="Plug_dom"/>
</dbReference>
<evidence type="ECO:0000256" key="1">
    <source>
        <dbReference type="ARBA" id="ARBA00004571"/>
    </source>
</evidence>
<keyword evidence="5 12" id="KW-0732">Signal</keyword>
<evidence type="ECO:0000256" key="2">
    <source>
        <dbReference type="ARBA" id="ARBA00022448"/>
    </source>
</evidence>
<evidence type="ECO:0000259" key="13">
    <source>
        <dbReference type="Pfam" id="PF00593"/>
    </source>
</evidence>
<dbReference type="InterPro" id="IPR023996">
    <property type="entry name" value="TonB-dep_OMP_SusC/RagA"/>
</dbReference>
<dbReference type="InterPro" id="IPR039426">
    <property type="entry name" value="TonB-dep_rcpt-like"/>
</dbReference>
<keyword evidence="2 10" id="KW-0813">Transport</keyword>
<dbReference type="Pfam" id="PF00593">
    <property type="entry name" value="TonB_dep_Rec_b-barrel"/>
    <property type="match status" value="1"/>
</dbReference>
<evidence type="ECO:0000259" key="14">
    <source>
        <dbReference type="Pfam" id="PF07715"/>
    </source>
</evidence>
<keyword evidence="16" id="KW-1185">Reference proteome</keyword>
<dbReference type="InterPro" id="IPR036942">
    <property type="entry name" value="Beta-barrel_TonB_sf"/>
</dbReference>
<accession>A0A6B9ZK70</accession>
<evidence type="ECO:0000256" key="9">
    <source>
        <dbReference type="ARBA" id="ARBA00023237"/>
    </source>
</evidence>
<dbReference type="InterPro" id="IPR023997">
    <property type="entry name" value="TonB-dep_OMP_SusC/RagA_CS"/>
</dbReference>
<dbReference type="Gene3D" id="2.170.130.10">
    <property type="entry name" value="TonB-dependent receptor, plug domain"/>
    <property type="match status" value="1"/>
</dbReference>
<keyword evidence="6 11" id="KW-0798">TonB box</keyword>
<keyword evidence="9 10" id="KW-0998">Cell outer membrane</keyword>
<dbReference type="Gene3D" id="2.40.170.20">
    <property type="entry name" value="TonB-dependent receptor, beta-barrel domain"/>
    <property type="match status" value="1"/>
</dbReference>
<dbReference type="PANTHER" id="PTHR30069:SF29">
    <property type="entry name" value="HEMOGLOBIN AND HEMOGLOBIN-HAPTOGLOBIN-BINDING PROTEIN 1-RELATED"/>
    <property type="match status" value="1"/>
</dbReference>
<dbReference type="PANTHER" id="PTHR30069">
    <property type="entry name" value="TONB-DEPENDENT OUTER MEMBRANE RECEPTOR"/>
    <property type="match status" value="1"/>
</dbReference>
<evidence type="ECO:0000313" key="15">
    <source>
        <dbReference type="EMBL" id="QHS61023.1"/>
    </source>
</evidence>
<dbReference type="InterPro" id="IPR008969">
    <property type="entry name" value="CarboxyPept-like_regulatory"/>
</dbReference>
<reference evidence="15 16" key="1">
    <citation type="submission" date="2020-01" db="EMBL/GenBank/DDBJ databases">
        <title>Complete genome sequence of Chitinophaga sp. H33E-04 isolated from quinoa roots.</title>
        <authorList>
            <person name="Weon H.-Y."/>
            <person name="Lee S.A."/>
        </authorList>
    </citation>
    <scope>NUCLEOTIDE SEQUENCE [LARGE SCALE GENOMIC DNA]</scope>
    <source>
        <strain evidence="15 16">H33E-04</strain>
    </source>
</reference>
<dbReference type="Proteomes" id="UP000476411">
    <property type="component" value="Chromosome"/>
</dbReference>
<dbReference type="NCBIfam" id="TIGR04056">
    <property type="entry name" value="OMP_RagA_SusC"/>
    <property type="match status" value="1"/>
</dbReference>
<comment type="subcellular location">
    <subcellularLocation>
        <location evidence="1 10">Cell outer membrane</location>
        <topology evidence="1 10">Multi-pass membrane protein</topology>
    </subcellularLocation>
</comment>
<feature type="domain" description="TonB-dependent receptor-like beta-barrel" evidence="13">
    <location>
        <begin position="545"/>
        <end position="1096"/>
    </location>
</feature>
<proteinExistence type="inferred from homology"/>
<dbReference type="NCBIfam" id="TIGR04057">
    <property type="entry name" value="SusC_RagA_signa"/>
    <property type="match status" value="1"/>
</dbReference>
<keyword evidence="7 10" id="KW-0472">Membrane</keyword>
<dbReference type="GO" id="GO:0015344">
    <property type="term" value="F:siderophore uptake transmembrane transporter activity"/>
    <property type="evidence" value="ECO:0007669"/>
    <property type="project" value="TreeGrafter"/>
</dbReference>
<evidence type="ECO:0000256" key="11">
    <source>
        <dbReference type="RuleBase" id="RU003357"/>
    </source>
</evidence>
<keyword evidence="8 15" id="KW-0675">Receptor</keyword>
<feature type="signal peptide" evidence="12">
    <location>
        <begin position="1"/>
        <end position="31"/>
    </location>
</feature>
<dbReference type="Pfam" id="PF13715">
    <property type="entry name" value="CarbopepD_reg_2"/>
    <property type="match status" value="1"/>
</dbReference>
<evidence type="ECO:0000256" key="5">
    <source>
        <dbReference type="ARBA" id="ARBA00022729"/>
    </source>
</evidence>
<comment type="similarity">
    <text evidence="10 11">Belongs to the TonB-dependent receptor family.</text>
</comment>
<dbReference type="InterPro" id="IPR000531">
    <property type="entry name" value="Beta-barrel_TonB"/>
</dbReference>
<dbReference type="KEGG" id="chih:GWR21_15885"/>
<evidence type="ECO:0000256" key="10">
    <source>
        <dbReference type="PROSITE-ProRule" id="PRU01360"/>
    </source>
</evidence>
<dbReference type="PROSITE" id="PS52016">
    <property type="entry name" value="TONB_DEPENDENT_REC_3"/>
    <property type="match status" value="1"/>
</dbReference>
<gene>
    <name evidence="15" type="ORF">GWR21_15885</name>
</gene>
<dbReference type="Gene3D" id="2.60.40.1120">
    <property type="entry name" value="Carboxypeptidase-like, regulatory domain"/>
    <property type="match status" value="1"/>
</dbReference>
<evidence type="ECO:0000256" key="7">
    <source>
        <dbReference type="ARBA" id="ARBA00023136"/>
    </source>
</evidence>
<evidence type="ECO:0000313" key="16">
    <source>
        <dbReference type="Proteomes" id="UP000476411"/>
    </source>
</evidence>
<dbReference type="Pfam" id="PF07715">
    <property type="entry name" value="Plug"/>
    <property type="match status" value="1"/>
</dbReference>
<evidence type="ECO:0000256" key="8">
    <source>
        <dbReference type="ARBA" id="ARBA00023170"/>
    </source>
</evidence>
<dbReference type="GO" id="GO:0044718">
    <property type="term" value="P:siderophore transmembrane transport"/>
    <property type="evidence" value="ECO:0007669"/>
    <property type="project" value="TreeGrafter"/>
</dbReference>
<dbReference type="RefSeq" id="WP_162332706.1">
    <property type="nucleotide sequence ID" value="NZ_CP048113.1"/>
</dbReference>
<dbReference type="SUPFAM" id="SSF56935">
    <property type="entry name" value="Porins"/>
    <property type="match status" value="1"/>
</dbReference>
<sequence>MQKDKVHFSSRLRSVLLTGLSMLVLASTAFALPSGAQALQKVLQRFQVQQGSLSAALKQLEAKAQISLAYDEAALRKIQVHAETYQKKSVVAILQDLLGQSSLKFEERYNTVLIYDSAAAPATPAGNIAAAGQQAQEKITLTGAVSDKNGPLIGATVMIKGTSNGTGTDGTGQFKLSVPAPANSLVLVVSMIGFKTQEIVIGTQRSFQVTMVENSMNLNQLVVVGYGTQRKATVSGAVADVQLDKLSSRSLNDANEALQGKAPGVIVQNNGGDPTSSPKVYVRGLGGINGESALTIVDGSIYTGGPINPNDIESINVLKDAAAAIYGARASGGVILITTKKGKEGAATVNFDAKIGWQYAAKKLDVLTAKQFADVENIAYGAAGKPLADAFNATKYPDGQITRTDWQDEIFRTGKINDYNVSAKGGTDKSRYYMGFGYRRNEGILLNTQSERYTFRLNSDAMVKPWLKVGENLSFTYSNGNGANTTSPYTGAIFTALGYPRQVTPRTPTGAFSGMPADYAGSYGDIANPVATLERMDNRTPVTAMNINPYAEVHLTKDLTFRSNFSFTKTFRDNKNFTTRVLEIGKINTSNSLVESINNETNLLAEQTLTYNKQFNGVHNLSAVAGYTYQHDEYTSLTVSASNFGDERDVYRYFDNAGAWLQPKSGKSERALEGFLGRVNYDYKGKYLFTALGRRDGSSLVGPANRYQNYYSVSGGWVFTEEEFIPKQSVLSFGKLRASYGLLGNLASLPNNAIDINLTPVMVYMGANGTQLTGLAETALSNKNLTWANSRQVNFGADLAFFHNSLSFTADYFIKTTGNMILLVDPPGTSGVSVGAYDNVGKARDRGIELGINYNGRLGKDFTYGAGATLTKVDNKLLELTGNMPEILATTGINVRSTLNPIVTRVGHQIYAYNVIKTDGIFQTQAEIDNYKNKDGKVIQPNAKPGDRKFVDANGDGSINNNDRQVVGSPFPSFSYGFSLNAAYKGFDINVFAQGVQGNKLFNALKYTNMNPSIGTNYNMLTGILNAWTPTNTNTDVTRIISTDENGNYGNTSDWYIENGSYLRIKNISLGYTIPAVLTNRAKIGAVRVYVTANNLFTITKYKGYDPEVGMDELGVDKGRYPQAKSVLVGLNVNF</sequence>
<keyword evidence="3 10" id="KW-1134">Transmembrane beta strand</keyword>
<dbReference type="GO" id="GO:0009279">
    <property type="term" value="C:cell outer membrane"/>
    <property type="evidence" value="ECO:0007669"/>
    <property type="project" value="UniProtKB-SubCell"/>
</dbReference>
<dbReference type="SUPFAM" id="SSF49464">
    <property type="entry name" value="Carboxypeptidase regulatory domain-like"/>
    <property type="match status" value="1"/>
</dbReference>
<evidence type="ECO:0000256" key="12">
    <source>
        <dbReference type="SAM" id="SignalP"/>
    </source>
</evidence>
<dbReference type="EMBL" id="CP048113">
    <property type="protein sequence ID" value="QHS61023.1"/>
    <property type="molecule type" value="Genomic_DNA"/>
</dbReference>